<proteinExistence type="predicted"/>
<feature type="compositionally biased region" description="Polar residues" evidence="1">
    <location>
        <begin position="72"/>
        <end position="99"/>
    </location>
</feature>
<dbReference type="Pfam" id="PF14822">
    <property type="entry name" value="Vasohibin"/>
    <property type="match status" value="1"/>
</dbReference>
<comment type="caution">
    <text evidence="2">The sequence shown here is derived from an EMBL/GenBank/DDBJ whole genome shotgun (WGS) entry which is preliminary data.</text>
</comment>
<dbReference type="Proteomes" id="UP000822688">
    <property type="component" value="Chromosome 1"/>
</dbReference>
<dbReference type="InterPro" id="IPR028131">
    <property type="entry name" value="VASH1"/>
</dbReference>
<keyword evidence="3" id="KW-1185">Reference proteome</keyword>
<evidence type="ECO:0000256" key="1">
    <source>
        <dbReference type="SAM" id="MobiDB-lite"/>
    </source>
</evidence>
<accession>A0A8T0JCG4</accession>
<protein>
    <submittedName>
        <fullName evidence="2">Uncharacterized protein</fullName>
    </submittedName>
</protein>
<dbReference type="AlphaFoldDB" id="A0A8T0JCG4"/>
<dbReference type="PANTHER" id="PTHR15750">
    <property type="entry name" value="VASOHIBIN-1-LIKE ISOFORM X2"/>
    <property type="match status" value="1"/>
</dbReference>
<name>A0A8T0JCG4_CERPU</name>
<feature type="compositionally biased region" description="Basic and acidic residues" evidence="1">
    <location>
        <begin position="101"/>
        <end position="110"/>
    </location>
</feature>
<organism evidence="2 3">
    <name type="scientific">Ceratodon purpureus</name>
    <name type="common">Fire moss</name>
    <name type="synonym">Dicranum purpureum</name>
    <dbReference type="NCBI Taxonomy" id="3225"/>
    <lineage>
        <taxon>Eukaryota</taxon>
        <taxon>Viridiplantae</taxon>
        <taxon>Streptophyta</taxon>
        <taxon>Embryophyta</taxon>
        <taxon>Bryophyta</taxon>
        <taxon>Bryophytina</taxon>
        <taxon>Bryopsida</taxon>
        <taxon>Dicranidae</taxon>
        <taxon>Pseudoditrichales</taxon>
        <taxon>Ditrichaceae</taxon>
        <taxon>Ceratodon</taxon>
    </lineage>
</organism>
<evidence type="ECO:0000313" key="3">
    <source>
        <dbReference type="Proteomes" id="UP000822688"/>
    </source>
</evidence>
<evidence type="ECO:0000313" key="2">
    <source>
        <dbReference type="EMBL" id="KAG0592713.1"/>
    </source>
</evidence>
<dbReference type="GO" id="GO:0005737">
    <property type="term" value="C:cytoplasm"/>
    <property type="evidence" value="ECO:0007669"/>
    <property type="project" value="InterPro"/>
</dbReference>
<dbReference type="EMBL" id="CM026421">
    <property type="protein sequence ID" value="KAG0592713.1"/>
    <property type="molecule type" value="Genomic_DNA"/>
</dbReference>
<reference evidence="2" key="1">
    <citation type="submission" date="2020-06" db="EMBL/GenBank/DDBJ databases">
        <title>WGS assembly of Ceratodon purpureus strain R40.</title>
        <authorList>
            <person name="Carey S.B."/>
            <person name="Jenkins J."/>
            <person name="Shu S."/>
            <person name="Lovell J.T."/>
            <person name="Sreedasyam A."/>
            <person name="Maumus F."/>
            <person name="Tiley G.P."/>
            <person name="Fernandez-Pozo N."/>
            <person name="Barry K."/>
            <person name="Chen C."/>
            <person name="Wang M."/>
            <person name="Lipzen A."/>
            <person name="Daum C."/>
            <person name="Saski C.A."/>
            <person name="Payton A.C."/>
            <person name="Mcbreen J.C."/>
            <person name="Conrad R.E."/>
            <person name="Kollar L.M."/>
            <person name="Olsson S."/>
            <person name="Huttunen S."/>
            <person name="Landis J.B."/>
            <person name="Wickett N.J."/>
            <person name="Johnson M.G."/>
            <person name="Rensing S.A."/>
            <person name="Grimwood J."/>
            <person name="Schmutz J."/>
            <person name="Mcdaniel S.F."/>
        </authorList>
    </citation>
    <scope>NUCLEOTIDE SEQUENCE</scope>
    <source>
        <strain evidence="2">R40</strain>
    </source>
</reference>
<feature type="region of interest" description="Disordered" evidence="1">
    <location>
        <begin position="570"/>
        <end position="601"/>
    </location>
</feature>
<feature type="region of interest" description="Disordered" evidence="1">
    <location>
        <begin position="471"/>
        <end position="536"/>
    </location>
</feature>
<gene>
    <name evidence="2" type="ORF">KC19_1G275400</name>
</gene>
<dbReference type="OrthoDB" id="9974232at2759"/>
<sequence>MSKSSFSTGSELEDTARGWATNQCSILPRRQKNVLFDLFFTRFGKTSRKAAKAVRDFVTCSSPGSNGFMEDVTTTSQESPIDLPSSQDVTPSTTSNLQQIPRDKPVRDLRNGVSPPPPGLFRHRDFKDVTRLPSHCHWKSVHARAIANAECNRRASGVEVTSTSTCGAKLPSNFFELPTKQRLRAVKQFLADFVYKPNSETSLQANKERPLCRLMATARMIVYKPEPIKSVEAVFLALYLTAGLLSVDRIPVCFKTKSEDEVCQHTVVLVQHNGKYGAFGISPDPNLMTKDFQFDSMSSIIENYLKAYKASAHTVLKIRIGLPVEHDIMSTHFICWRHLCLSPEVVPWDECVVEIENHVLRMRRLWDLWVLTGKGDDPRKAKLARRKLDTNVTPRGKPSMEKQAEKQIEKPVEKPAVTTQVVPPELKKRVEGLRAQAPQAIPTQRYWDAESTGSNTDDCEHCEQCEQLKRAVPPSDTKRASVTTVKRVKTSSHHDTTAPGSKPIQHRSTHPHGTEQQWEVESFESNTGESAQLGARTKPSVHFQPRLNHMSLAATKQILKNFVNSSVLSTPPRRFNTRRSGARESIRKAADPKLQRGEKVRRKLEGPLYNFTLAGGKSKAG</sequence>
<feature type="compositionally biased region" description="Polar residues" evidence="1">
    <location>
        <begin position="514"/>
        <end position="530"/>
    </location>
</feature>
<feature type="compositionally biased region" description="Basic and acidic residues" evidence="1">
    <location>
        <begin position="581"/>
        <end position="598"/>
    </location>
</feature>
<feature type="region of interest" description="Disordered" evidence="1">
    <location>
        <begin position="67"/>
        <end position="124"/>
    </location>
</feature>
<dbReference type="PANTHER" id="PTHR15750:SF2">
    <property type="entry name" value="VASOHIBIN"/>
    <property type="match status" value="1"/>
</dbReference>